<accession>A0ABX3NTQ8</accession>
<name>A0ABX3NTQ8_9BACT</name>
<dbReference type="Pfam" id="PF19781">
    <property type="entry name" value="DUF6266"/>
    <property type="match status" value="1"/>
</dbReference>
<evidence type="ECO:0000313" key="2">
    <source>
        <dbReference type="Proteomes" id="UP000192277"/>
    </source>
</evidence>
<comment type="caution">
    <text evidence="1">The sequence shown here is derived from an EMBL/GenBank/DDBJ whole genome shotgun (WGS) entry which is preliminary data.</text>
</comment>
<evidence type="ECO:0000313" key="1">
    <source>
        <dbReference type="EMBL" id="OQP45993.1"/>
    </source>
</evidence>
<dbReference type="RefSeq" id="WP_014221140.1">
    <property type="nucleotide sequence ID" value="NZ_LWBO01000018.1"/>
</dbReference>
<sequence>MTPSTTHSLNTVDCTNENIKIAFAQNLVTAASNLSALQFVQREMLEKAAGIVQSFLPFLIESNSKIKRITDVNYVMSQNFQSVLSATNTEYKIDYSKLRISQGNLPAGMVALAKPAPGGIEFSWFKMTSHKTDKAIFVVYCEASNTCIYNIGGVTRNDRAALLEIPQLSGHEVHSWLSFMSDDETQLAPSIYTGVHIIP</sequence>
<reference evidence="1 2" key="1">
    <citation type="submission" date="2016-04" db="EMBL/GenBank/DDBJ databases">
        <authorList>
            <person name="Chen L."/>
            <person name="Zhuang W."/>
            <person name="Wang G."/>
        </authorList>
    </citation>
    <scope>NUCLEOTIDE SEQUENCE [LARGE SCALE GENOMIC DNA]</scope>
    <source>
        <strain evidence="2">GR20</strain>
    </source>
</reference>
<gene>
    <name evidence="1" type="ORF">A4D02_32905</name>
</gene>
<proteinExistence type="predicted"/>
<dbReference type="InterPro" id="IPR046233">
    <property type="entry name" value="DUF6266"/>
</dbReference>
<keyword evidence="2" id="KW-1185">Reference proteome</keyword>
<protein>
    <submittedName>
        <fullName evidence="1">Uncharacterized protein</fullName>
    </submittedName>
</protein>
<dbReference type="EMBL" id="LWBO01000018">
    <property type="protein sequence ID" value="OQP45993.1"/>
    <property type="molecule type" value="Genomic_DNA"/>
</dbReference>
<organism evidence="1 2">
    <name type="scientific">Niastella koreensis</name>
    <dbReference type="NCBI Taxonomy" id="354356"/>
    <lineage>
        <taxon>Bacteria</taxon>
        <taxon>Pseudomonadati</taxon>
        <taxon>Bacteroidota</taxon>
        <taxon>Chitinophagia</taxon>
        <taxon>Chitinophagales</taxon>
        <taxon>Chitinophagaceae</taxon>
        <taxon>Niastella</taxon>
    </lineage>
</organism>
<dbReference type="Proteomes" id="UP000192277">
    <property type="component" value="Unassembled WGS sequence"/>
</dbReference>